<evidence type="ECO:0000256" key="1">
    <source>
        <dbReference type="ARBA" id="ARBA00004613"/>
    </source>
</evidence>
<dbReference type="CDD" id="cd00916">
    <property type="entry name" value="Npc2_like"/>
    <property type="match status" value="1"/>
</dbReference>
<dbReference type="InterPro" id="IPR003172">
    <property type="entry name" value="ML_dom"/>
</dbReference>
<dbReference type="PANTHER" id="PTHR11306">
    <property type="entry name" value="NIEMANN PICK TYPE C2 PROTEIN NPC2-RELATED"/>
    <property type="match status" value="1"/>
</dbReference>
<dbReference type="PANTHER" id="PTHR11306:SF68">
    <property type="entry name" value="NPC INTRACELLULAR CHOLESTEROL TRANSPORTER 2"/>
    <property type="match status" value="1"/>
</dbReference>
<dbReference type="GO" id="GO:0015485">
    <property type="term" value="F:cholesterol binding"/>
    <property type="evidence" value="ECO:0007669"/>
    <property type="project" value="TreeGrafter"/>
</dbReference>
<dbReference type="Proteomes" id="UP000261600">
    <property type="component" value="Unplaced"/>
</dbReference>
<dbReference type="SUPFAM" id="SSF81296">
    <property type="entry name" value="E set domains"/>
    <property type="match status" value="1"/>
</dbReference>
<dbReference type="GO" id="GO:0032367">
    <property type="term" value="P:intracellular cholesterol transport"/>
    <property type="evidence" value="ECO:0007669"/>
    <property type="project" value="InterPro"/>
</dbReference>
<dbReference type="AlphaFoldDB" id="A0A3Q3IRT4"/>
<dbReference type="STRING" id="43700.ENSMALP00000007849"/>
<proteinExistence type="inferred from homology"/>
<organism evidence="10 11">
    <name type="scientific">Monopterus albus</name>
    <name type="common">Swamp eel</name>
    <dbReference type="NCBI Taxonomy" id="43700"/>
    <lineage>
        <taxon>Eukaryota</taxon>
        <taxon>Metazoa</taxon>
        <taxon>Chordata</taxon>
        <taxon>Craniata</taxon>
        <taxon>Vertebrata</taxon>
        <taxon>Euteleostomi</taxon>
        <taxon>Actinopterygii</taxon>
        <taxon>Neopterygii</taxon>
        <taxon>Teleostei</taxon>
        <taxon>Neoteleostei</taxon>
        <taxon>Acanthomorphata</taxon>
        <taxon>Anabantaria</taxon>
        <taxon>Synbranchiformes</taxon>
        <taxon>Synbranchidae</taxon>
        <taxon>Monopterus</taxon>
    </lineage>
</organism>
<evidence type="ECO:0000256" key="2">
    <source>
        <dbReference type="ARBA" id="ARBA00006370"/>
    </source>
</evidence>
<reference evidence="10" key="1">
    <citation type="submission" date="2025-08" db="UniProtKB">
        <authorList>
            <consortium name="Ensembl"/>
        </authorList>
    </citation>
    <scope>IDENTIFICATION</scope>
</reference>
<dbReference type="GO" id="GO:0005576">
    <property type="term" value="C:extracellular region"/>
    <property type="evidence" value="ECO:0007669"/>
    <property type="project" value="UniProtKB-SubCell"/>
</dbReference>
<keyword evidence="4" id="KW-0964">Secreted</keyword>
<protein>
    <recommendedName>
        <fullName evidence="3">NPC intracellular cholesterol transporter 2</fullName>
    </recommendedName>
    <alternativeName>
        <fullName evidence="7">Epididymal secretory protein E1</fullName>
    </alternativeName>
</protein>
<feature type="signal peptide" evidence="8">
    <location>
        <begin position="1"/>
        <end position="19"/>
    </location>
</feature>
<evidence type="ECO:0000256" key="8">
    <source>
        <dbReference type="SAM" id="SignalP"/>
    </source>
</evidence>
<dbReference type="KEGG" id="malb:109955027"/>
<name>A0A3Q3IRT4_MONAL</name>
<feature type="domain" description="MD-2-related lipid-recognition" evidence="9">
    <location>
        <begin position="24"/>
        <end position="145"/>
    </location>
</feature>
<evidence type="ECO:0000313" key="11">
    <source>
        <dbReference type="Proteomes" id="UP000261600"/>
    </source>
</evidence>
<evidence type="ECO:0000256" key="7">
    <source>
        <dbReference type="ARBA" id="ARBA00032516"/>
    </source>
</evidence>
<sequence length="156" mass="17167">MDVRTGLIVLFCLIGLNCALPVKFVDCDSPSGKALIVDITPCDVQPCALHIGQSYTVNVTFSSAVQSETSKAYVYGMVAGIPVPFPIPENDGCKSGVTCPIQMKQIYHYVATLPIKPEYPTIKVTVKWELSDANNQDLFCIKFPLQIVQNQQQDLR</sequence>
<evidence type="ECO:0000256" key="3">
    <source>
        <dbReference type="ARBA" id="ARBA00021477"/>
    </source>
</evidence>
<dbReference type="GO" id="GO:0033344">
    <property type="term" value="P:cholesterol efflux"/>
    <property type="evidence" value="ECO:0007669"/>
    <property type="project" value="TreeGrafter"/>
</dbReference>
<dbReference type="InterPro" id="IPR039670">
    <property type="entry name" value="NPC2-like"/>
</dbReference>
<dbReference type="Ensembl" id="ENSMALT00000008015.1">
    <property type="protein sequence ID" value="ENSMALP00000007849.1"/>
    <property type="gene ID" value="ENSMALG00000005580.1"/>
</dbReference>
<dbReference type="SMART" id="SM00737">
    <property type="entry name" value="ML"/>
    <property type="match status" value="1"/>
</dbReference>
<evidence type="ECO:0000259" key="9">
    <source>
        <dbReference type="SMART" id="SM00737"/>
    </source>
</evidence>
<reference evidence="10" key="2">
    <citation type="submission" date="2025-09" db="UniProtKB">
        <authorList>
            <consortium name="Ensembl"/>
        </authorList>
    </citation>
    <scope>IDENTIFICATION</scope>
</reference>
<dbReference type="FunFam" id="2.60.40.770:FF:000001">
    <property type="entry name" value="NPC intracellular cholesterol transporter 2"/>
    <property type="match status" value="1"/>
</dbReference>
<dbReference type="GeneID" id="109955027"/>
<dbReference type="GO" id="GO:0007399">
    <property type="term" value="P:nervous system development"/>
    <property type="evidence" value="ECO:0007669"/>
    <property type="project" value="UniProtKB-ARBA"/>
</dbReference>
<evidence type="ECO:0000256" key="6">
    <source>
        <dbReference type="ARBA" id="ARBA00023157"/>
    </source>
</evidence>
<dbReference type="InterPro" id="IPR014756">
    <property type="entry name" value="Ig_E-set"/>
</dbReference>
<dbReference type="Gene3D" id="2.60.40.770">
    <property type="match status" value="1"/>
</dbReference>
<accession>A0A3Q3IRT4</accession>
<comment type="similarity">
    <text evidence="2">Belongs to the NPC2 family.</text>
</comment>
<dbReference type="Pfam" id="PF02221">
    <property type="entry name" value="E1_DerP2_DerF2"/>
    <property type="match status" value="1"/>
</dbReference>
<evidence type="ECO:0000256" key="5">
    <source>
        <dbReference type="ARBA" id="ARBA00022729"/>
    </source>
</evidence>
<dbReference type="InterPro" id="IPR033916">
    <property type="entry name" value="ML_Npc2-like"/>
</dbReference>
<comment type="subcellular location">
    <subcellularLocation>
        <location evidence="1">Secreted</location>
    </subcellularLocation>
</comment>
<dbReference type="OrthoDB" id="6489092at2759"/>
<evidence type="ECO:0000256" key="4">
    <source>
        <dbReference type="ARBA" id="ARBA00022525"/>
    </source>
</evidence>
<feature type="chain" id="PRO_5018714961" description="NPC intracellular cholesterol transporter 2" evidence="8">
    <location>
        <begin position="20"/>
        <end position="156"/>
    </location>
</feature>
<keyword evidence="6" id="KW-1015">Disulfide bond</keyword>
<keyword evidence="11" id="KW-1185">Reference proteome</keyword>
<evidence type="ECO:0000313" key="10">
    <source>
        <dbReference type="Ensembl" id="ENSMALP00000007849.1"/>
    </source>
</evidence>
<keyword evidence="5 8" id="KW-0732">Signal</keyword>
<dbReference type="RefSeq" id="XP_020446446.1">
    <property type="nucleotide sequence ID" value="XM_020590790.1"/>
</dbReference>